<evidence type="ECO:0000313" key="2">
    <source>
        <dbReference type="EMBL" id="KAK2720693.1"/>
    </source>
</evidence>
<organism evidence="2 3">
    <name type="scientific">Artemia franciscana</name>
    <name type="common">Brine shrimp</name>
    <name type="synonym">Artemia sanfranciscana</name>
    <dbReference type="NCBI Taxonomy" id="6661"/>
    <lineage>
        <taxon>Eukaryota</taxon>
        <taxon>Metazoa</taxon>
        <taxon>Ecdysozoa</taxon>
        <taxon>Arthropoda</taxon>
        <taxon>Crustacea</taxon>
        <taxon>Branchiopoda</taxon>
        <taxon>Anostraca</taxon>
        <taxon>Artemiidae</taxon>
        <taxon>Artemia</taxon>
    </lineage>
</organism>
<dbReference type="InterPro" id="IPR043502">
    <property type="entry name" value="DNA/RNA_pol_sf"/>
</dbReference>
<evidence type="ECO:0000259" key="1">
    <source>
        <dbReference type="PROSITE" id="PS50878"/>
    </source>
</evidence>
<accession>A0AA88I3U6</accession>
<dbReference type="PANTHER" id="PTHR47027">
    <property type="entry name" value="REVERSE TRANSCRIPTASE DOMAIN-CONTAINING PROTEIN"/>
    <property type="match status" value="1"/>
</dbReference>
<dbReference type="Proteomes" id="UP001187531">
    <property type="component" value="Unassembled WGS sequence"/>
</dbReference>
<proteinExistence type="predicted"/>
<protein>
    <recommendedName>
        <fullName evidence="1">Reverse transcriptase domain-containing protein</fullName>
    </recommendedName>
</protein>
<dbReference type="GO" id="GO:0071897">
    <property type="term" value="P:DNA biosynthetic process"/>
    <property type="evidence" value="ECO:0007669"/>
    <property type="project" value="UniProtKB-ARBA"/>
</dbReference>
<dbReference type="Pfam" id="PF00078">
    <property type="entry name" value="RVT_1"/>
    <property type="match status" value="1"/>
</dbReference>
<dbReference type="EMBL" id="JAVRJZ010000007">
    <property type="protein sequence ID" value="KAK2720693.1"/>
    <property type="molecule type" value="Genomic_DNA"/>
</dbReference>
<sequence>MGYEGAKDERKLENQCGFHRGRGCTGQIFTLRLILQHRERYNLPIINMLLDFVAAFDSVTRPVEFIELLKPYYEHCKATVRVLAEETEAFNVESGVKQGFTLSPILFNYCIDRVLEKAPTNFDGVIMGLGINVSDLDYADDIVALTADPATTQDILSDIACFFQLLSIKINTVKTKVMDLNILSDYQLVLYKEELEKVESFTYLDSLIDSLGGCDLDIRVLHFGIVLVDA</sequence>
<feature type="domain" description="Reverse transcriptase" evidence="1">
    <location>
        <begin position="1"/>
        <end position="208"/>
    </location>
</feature>
<evidence type="ECO:0000313" key="3">
    <source>
        <dbReference type="Proteomes" id="UP001187531"/>
    </source>
</evidence>
<dbReference type="PROSITE" id="PS50878">
    <property type="entry name" value="RT_POL"/>
    <property type="match status" value="1"/>
</dbReference>
<comment type="caution">
    <text evidence="2">The sequence shown here is derived from an EMBL/GenBank/DDBJ whole genome shotgun (WGS) entry which is preliminary data.</text>
</comment>
<dbReference type="CDD" id="cd01650">
    <property type="entry name" value="RT_nLTR_like"/>
    <property type="match status" value="1"/>
</dbReference>
<reference evidence="2" key="1">
    <citation type="submission" date="2023-07" db="EMBL/GenBank/DDBJ databases">
        <title>Chromosome-level genome assembly of Artemia franciscana.</title>
        <authorList>
            <person name="Jo E."/>
        </authorList>
    </citation>
    <scope>NUCLEOTIDE SEQUENCE</scope>
    <source>
        <tissue evidence="2">Whole body</tissue>
    </source>
</reference>
<dbReference type="SUPFAM" id="SSF56672">
    <property type="entry name" value="DNA/RNA polymerases"/>
    <property type="match status" value="1"/>
</dbReference>
<dbReference type="AlphaFoldDB" id="A0AA88I3U6"/>
<keyword evidence="3" id="KW-1185">Reference proteome</keyword>
<dbReference type="InterPro" id="IPR000477">
    <property type="entry name" value="RT_dom"/>
</dbReference>
<gene>
    <name evidence="2" type="ORF">QYM36_004547</name>
</gene>
<name>A0AA88I3U6_ARTSF</name>
<dbReference type="PANTHER" id="PTHR47027:SF20">
    <property type="entry name" value="REVERSE TRANSCRIPTASE-LIKE PROTEIN WITH RNA-DIRECTED DNA POLYMERASE DOMAIN"/>
    <property type="match status" value="1"/>
</dbReference>